<dbReference type="KEGG" id="fek:C1H87_21900"/>
<accession>A0A2K9PVZ7</accession>
<evidence type="ECO:0000313" key="2">
    <source>
        <dbReference type="Proteomes" id="UP000235826"/>
    </source>
</evidence>
<proteinExistence type="predicted"/>
<protein>
    <submittedName>
        <fullName evidence="1">Uncharacterized protein</fullName>
    </submittedName>
</protein>
<dbReference type="RefSeq" id="WP_102757866.1">
    <property type="nucleotide sequence ID" value="NZ_CP025791.1"/>
</dbReference>
<reference evidence="1 2" key="1">
    <citation type="submission" date="2018-01" db="EMBL/GenBank/DDBJ databases">
        <title>Complete genome sequence of Flavivirga eckloniae ECD14 isolated from seaweed Ecklonia cava.</title>
        <authorList>
            <person name="Lee J.H."/>
            <person name="Baik K.S."/>
            <person name="Seong C.N."/>
        </authorList>
    </citation>
    <scope>NUCLEOTIDE SEQUENCE [LARGE SCALE GENOMIC DNA]</scope>
    <source>
        <strain evidence="1 2">ECD14</strain>
    </source>
</reference>
<dbReference type="EMBL" id="CP025791">
    <property type="protein sequence ID" value="AUP81223.1"/>
    <property type="molecule type" value="Genomic_DNA"/>
</dbReference>
<sequence>METAKDPLTGETFYKQRNNQVFANRKNQIKYNNLKALEKRKSIAIINRILDKNRSILISILEGKPEAIKSYDYLLGTGFHFGCSTHTIKRENDNWICIYDYGYMLEGDKTFRIIKL</sequence>
<keyword evidence="2" id="KW-1185">Reference proteome</keyword>
<evidence type="ECO:0000313" key="1">
    <source>
        <dbReference type="EMBL" id="AUP81223.1"/>
    </source>
</evidence>
<organism evidence="1 2">
    <name type="scientific">Flavivirga eckloniae</name>
    <dbReference type="NCBI Taxonomy" id="1803846"/>
    <lineage>
        <taxon>Bacteria</taxon>
        <taxon>Pseudomonadati</taxon>
        <taxon>Bacteroidota</taxon>
        <taxon>Flavobacteriia</taxon>
        <taxon>Flavobacteriales</taxon>
        <taxon>Flavobacteriaceae</taxon>
        <taxon>Flavivirga</taxon>
    </lineage>
</organism>
<dbReference type="OrthoDB" id="1367260at2"/>
<dbReference type="Proteomes" id="UP000235826">
    <property type="component" value="Chromosome"/>
</dbReference>
<gene>
    <name evidence="1" type="ORF">C1H87_21900</name>
</gene>
<name>A0A2K9PVZ7_9FLAO</name>
<dbReference type="AlphaFoldDB" id="A0A2K9PVZ7"/>